<accession>A0A9W4GWL8</accession>
<keyword evidence="2" id="KW-1185">Reference proteome</keyword>
<comment type="caution">
    <text evidence="1">The sequence shown here is derived from an EMBL/GenBank/DDBJ whole genome shotgun (WGS) entry which is preliminary data.</text>
</comment>
<dbReference type="AlphaFoldDB" id="A0A9W4GWL8"/>
<evidence type="ECO:0000313" key="2">
    <source>
        <dbReference type="Proteomes" id="UP001152519"/>
    </source>
</evidence>
<reference evidence="1" key="1">
    <citation type="submission" date="2021-05" db="EMBL/GenBank/DDBJ databases">
        <authorList>
            <person name="Arsene-Ploetze F."/>
        </authorList>
    </citation>
    <scope>NUCLEOTIDE SEQUENCE</scope>
    <source>
        <strain evidence="1">DSM 42138</strain>
    </source>
</reference>
<dbReference type="Proteomes" id="UP001152519">
    <property type="component" value="Unassembled WGS sequence"/>
</dbReference>
<organism evidence="1 2">
    <name type="scientific">Actinacidiphila cocklensis</name>
    <dbReference type="NCBI Taxonomy" id="887465"/>
    <lineage>
        <taxon>Bacteria</taxon>
        <taxon>Bacillati</taxon>
        <taxon>Actinomycetota</taxon>
        <taxon>Actinomycetes</taxon>
        <taxon>Kitasatosporales</taxon>
        <taxon>Streptomycetaceae</taxon>
        <taxon>Actinacidiphila</taxon>
    </lineage>
</organism>
<name>A0A9W4GWL8_9ACTN</name>
<dbReference type="EMBL" id="CAJSLV010000125">
    <property type="protein sequence ID" value="CAG6399401.1"/>
    <property type="molecule type" value="Genomic_DNA"/>
</dbReference>
<protein>
    <submittedName>
        <fullName evidence="1">Uncharacterized protein</fullName>
    </submittedName>
</protein>
<gene>
    <name evidence="1" type="ORF">SCOCK_90158</name>
</gene>
<proteinExistence type="predicted"/>
<evidence type="ECO:0000313" key="1">
    <source>
        <dbReference type="EMBL" id="CAG6399401.1"/>
    </source>
</evidence>
<sequence length="72" mass="7263">MGDLGGARRDAQGAQRLPLGAAAGRLIPRPQNPRYIAPGRSRAAAVRILLAVVLDIGGPGSISSCSIITSAS</sequence>